<evidence type="ECO:0000256" key="1">
    <source>
        <dbReference type="SAM" id="MobiDB-lite"/>
    </source>
</evidence>
<protein>
    <recommendedName>
        <fullName evidence="2">Helicase HerA-like C-terminal domain-containing protein</fullName>
    </recommendedName>
</protein>
<dbReference type="SUPFAM" id="SSF52540">
    <property type="entry name" value="P-loop containing nucleoside triphosphate hydrolases"/>
    <property type="match status" value="1"/>
</dbReference>
<dbReference type="PATRIC" id="fig|634498.28.peg.1932"/>
<name>D3E058_METRM</name>
<reference evidence="3 4" key="1">
    <citation type="journal article" date="2010" name="PLoS ONE">
        <title>The genome sequence of the rumen methanogen Methanobrevibacter ruminantium reveals new possibilities for controlling ruminant methane emissions.</title>
        <authorList>
            <person name="Leahy S.C."/>
            <person name="Kelly W.J."/>
            <person name="Altermann E."/>
            <person name="Ronimus R.S."/>
            <person name="Yeoman C.J."/>
            <person name="Pacheco D.M."/>
            <person name="Li D."/>
            <person name="Kong Z."/>
            <person name="McTavish S."/>
            <person name="Sang C."/>
            <person name="Lambie S.C."/>
            <person name="Janssen P.H."/>
            <person name="Dey D."/>
            <person name="Attwood G.T."/>
        </authorList>
    </citation>
    <scope>NUCLEOTIDE SEQUENCE [LARGE SCALE GENOMIC DNA]</scope>
    <source>
        <strain evidence="4">ATCC 35063 / DSM 1093 / JCM 13430 / OCM 146 / M1</strain>
    </source>
</reference>
<evidence type="ECO:0000313" key="3">
    <source>
        <dbReference type="EMBL" id="ADC47782.1"/>
    </source>
</evidence>
<dbReference type="EMBL" id="CP001719">
    <property type="protein sequence ID" value="ADC47782.1"/>
    <property type="molecule type" value="Genomic_DNA"/>
</dbReference>
<organism evidence="3 4">
    <name type="scientific">Methanobrevibacter ruminantium (strain ATCC 35063 / DSM 1093 / JCM 13430 / OCM 146 / M1)</name>
    <name type="common">Methanobacterium ruminantium</name>
    <dbReference type="NCBI Taxonomy" id="634498"/>
    <lineage>
        <taxon>Archaea</taxon>
        <taxon>Methanobacteriati</taxon>
        <taxon>Methanobacteriota</taxon>
        <taxon>Methanomada group</taxon>
        <taxon>Methanobacteria</taxon>
        <taxon>Methanobacteriales</taxon>
        <taxon>Methanobacteriaceae</taxon>
        <taxon>Methanobrevibacter</taxon>
    </lineage>
</organism>
<gene>
    <name evidence="3" type="ordered locus">mru_1932</name>
</gene>
<sequence>MGVNMYAENNILVGANENTEVYLLSKLANRHGLIAGATGTGKTVTLKTLAEAFSDMGVPVFLADMKGDVSGLAKIGEPSSKTTERMEKYNLADKGFIFKSYPVEFWDLYGEKGLPIRVTISEMGPQLLSKILNLTEAQEGVLNIVFRVADDENLLLIDIKDLKSMINHVSDNAELYESKYGAVAKKSATTLLRSLLALEEQGGDMFFGEPALELEDFMQCDDEGKGIINILDSVKLSTAPELYSTFLLWMISELYEKMPEVGDMDKPKFIFFFDEAHLLFDDMAPAVQKKIEQIVKLIRSKGVGLYFISQSPSDIPDSVLAQLGNRVQHALHAYTPKEQKAVKTAAETFRPNPAFDTKEVISNLGTGEALVSVLEEKGAPSVVEQVDILPPQSYIGAIEDNFRAELMSISPLRGKYKEAVDRESAYEMLLNKIDNNPNIQTEIPPEAPIRDIPNQAEQAPSQPQAQQAPQQAPSQPQAQQAPQEEAPKQKGLLDDVIGIAVGTAVDQMTKQNKTTRSRKTTKQTTVEKATSTMVNTAAREVTKGIIRGLFGNMK</sequence>
<dbReference type="InterPro" id="IPR033186">
    <property type="entry name" value="HerA_C"/>
</dbReference>
<dbReference type="STRING" id="634498.mru_1932"/>
<dbReference type="AlphaFoldDB" id="D3E058"/>
<dbReference type="KEGG" id="mru:mru_1932"/>
<dbReference type="Gene3D" id="3.40.50.300">
    <property type="entry name" value="P-loop containing nucleotide triphosphate hydrolases"/>
    <property type="match status" value="2"/>
</dbReference>
<dbReference type="InterPro" id="IPR051162">
    <property type="entry name" value="T4SS_component"/>
</dbReference>
<evidence type="ECO:0000259" key="2">
    <source>
        <dbReference type="Pfam" id="PF05872"/>
    </source>
</evidence>
<dbReference type="Pfam" id="PF05872">
    <property type="entry name" value="HerA_C"/>
    <property type="match status" value="1"/>
</dbReference>
<feature type="domain" description="Helicase HerA-like C-terminal" evidence="2">
    <location>
        <begin position="15"/>
        <end position="446"/>
    </location>
</feature>
<evidence type="ECO:0000313" key="4">
    <source>
        <dbReference type="Proteomes" id="UP000008680"/>
    </source>
</evidence>
<dbReference type="HOGENOM" id="CLU_028164_1_1_2"/>
<dbReference type="InterPro" id="IPR027417">
    <property type="entry name" value="P-loop_NTPase"/>
</dbReference>
<proteinExistence type="predicted"/>
<dbReference type="PANTHER" id="PTHR30121:SF6">
    <property type="entry name" value="SLR6007 PROTEIN"/>
    <property type="match status" value="1"/>
</dbReference>
<dbReference type="PANTHER" id="PTHR30121">
    <property type="entry name" value="UNCHARACTERIZED PROTEIN YJGR-RELATED"/>
    <property type="match status" value="1"/>
</dbReference>
<feature type="region of interest" description="Disordered" evidence="1">
    <location>
        <begin position="456"/>
        <end position="491"/>
    </location>
</feature>
<accession>D3E058</accession>
<dbReference type="eggNOG" id="arCOG00280">
    <property type="taxonomic scope" value="Archaea"/>
</dbReference>
<feature type="compositionally biased region" description="Low complexity" evidence="1">
    <location>
        <begin position="456"/>
        <end position="484"/>
    </location>
</feature>
<dbReference type="Proteomes" id="UP000008680">
    <property type="component" value="Chromosome"/>
</dbReference>
<dbReference type="CDD" id="cd01127">
    <property type="entry name" value="TrwB_TraG_TraD_VirD4"/>
    <property type="match status" value="1"/>
</dbReference>
<keyword evidence="4" id="KW-1185">Reference proteome</keyword>